<evidence type="ECO:0000313" key="2">
    <source>
        <dbReference type="Proteomes" id="UP001160142"/>
    </source>
</evidence>
<name>A0ABT6KMV2_9MICO</name>
<accession>A0ABT6KMV2</accession>
<protein>
    <submittedName>
        <fullName evidence="1">Uncharacterized protein</fullName>
    </submittedName>
</protein>
<sequence>MTRRRMWIIAIAVGTLVVALLVAELIARSAMSQRLATGISDRDGLEVSLGPTPALIQVASGSVDLQVDIDDSALQSIVSCAGGIDDAQARSTVHGIEVTIERAVRGFTIPVTVLLTPEQTEDGWTLRADSLSAAGIALPPERAAAMLGEGSAAALLREGVTLDRFGPLKISGVSTRDGLLTLTAATKTNGVKPHITDDPGAFARCLTPSSQGEQE</sequence>
<evidence type="ECO:0000313" key="1">
    <source>
        <dbReference type="EMBL" id="MDH6181340.1"/>
    </source>
</evidence>
<comment type="caution">
    <text evidence="1">The sequence shown here is derived from an EMBL/GenBank/DDBJ whole genome shotgun (WGS) entry which is preliminary data.</text>
</comment>
<reference evidence="1 2" key="1">
    <citation type="submission" date="2023-04" db="EMBL/GenBank/DDBJ databases">
        <title>Genome Encyclopedia of Bacteria and Archaea VI: Functional Genomics of Type Strains.</title>
        <authorList>
            <person name="Whitman W."/>
        </authorList>
    </citation>
    <scope>NUCLEOTIDE SEQUENCE [LARGE SCALE GENOMIC DNA]</scope>
    <source>
        <strain evidence="1 2">SG_E_30_P1</strain>
    </source>
</reference>
<keyword evidence="2" id="KW-1185">Reference proteome</keyword>
<proteinExistence type="predicted"/>
<dbReference type="RefSeq" id="WP_322133657.1">
    <property type="nucleotide sequence ID" value="NZ_CP085036.1"/>
</dbReference>
<dbReference type="Proteomes" id="UP001160142">
    <property type="component" value="Unassembled WGS sequence"/>
</dbReference>
<organism evidence="1 2">
    <name type="scientific">Antiquaquibacter oligotrophicus</name>
    <dbReference type="NCBI Taxonomy" id="2880260"/>
    <lineage>
        <taxon>Bacteria</taxon>
        <taxon>Bacillati</taxon>
        <taxon>Actinomycetota</taxon>
        <taxon>Actinomycetes</taxon>
        <taxon>Micrococcales</taxon>
        <taxon>Microbacteriaceae</taxon>
        <taxon>Antiquaquibacter</taxon>
    </lineage>
</organism>
<dbReference type="EMBL" id="JARXVQ010000001">
    <property type="protein sequence ID" value="MDH6181340.1"/>
    <property type="molecule type" value="Genomic_DNA"/>
</dbReference>
<gene>
    <name evidence="1" type="ORF">M2152_001522</name>
</gene>